<dbReference type="Proteomes" id="UP000214618">
    <property type="component" value="Chromosome"/>
</dbReference>
<dbReference type="AlphaFoldDB" id="A0A223EE77"/>
<dbReference type="InterPro" id="IPR011428">
    <property type="entry name" value="Spore_coat_X/V"/>
</dbReference>
<gene>
    <name evidence="3" type="ORF">BS1321_05850</name>
</gene>
<accession>A0A223EE77</accession>
<organism evidence="3 4">
    <name type="scientific">Peribacillus simplex NBRC 15720 = DSM 1321</name>
    <dbReference type="NCBI Taxonomy" id="1349754"/>
    <lineage>
        <taxon>Bacteria</taxon>
        <taxon>Bacillati</taxon>
        <taxon>Bacillota</taxon>
        <taxon>Bacilli</taxon>
        <taxon>Bacillales</taxon>
        <taxon>Bacillaceae</taxon>
        <taxon>Peribacillus</taxon>
    </lineage>
</organism>
<feature type="compositionally biased region" description="Polar residues" evidence="1">
    <location>
        <begin position="1"/>
        <end position="11"/>
    </location>
</feature>
<keyword evidence="3" id="KW-0946">Virion</keyword>
<dbReference type="Pfam" id="PF07552">
    <property type="entry name" value="Coat_X"/>
    <property type="match status" value="2"/>
</dbReference>
<feature type="region of interest" description="Disordered" evidence="1">
    <location>
        <begin position="1"/>
        <end position="23"/>
    </location>
</feature>
<name>A0A223EE77_9BACI</name>
<dbReference type="RefSeq" id="WP_063232159.1">
    <property type="nucleotide sequence ID" value="NZ_BCVO01000002.1"/>
</dbReference>
<dbReference type="EMBL" id="CP017704">
    <property type="protein sequence ID" value="ASS93531.1"/>
    <property type="molecule type" value="Genomic_DNA"/>
</dbReference>
<evidence type="ECO:0000313" key="4">
    <source>
        <dbReference type="Proteomes" id="UP000214618"/>
    </source>
</evidence>
<sequence>MNQNVYRSNCNTHDDSERSWSALDSASRHPLSGFCNDDDTRIDQEAKQDNNQLQLSEELIYIKDSCNVNITSTDVKAALSLQAALQAAIAVIVSISIADADNAEKITQELIQSSNVKQITRQKTIVENSRDIDITTTDAQIALNIQLLLQLLLALIVEIDIL</sequence>
<protein>
    <submittedName>
        <fullName evidence="3">Spore coat protein</fullName>
    </submittedName>
</protein>
<dbReference type="GO" id="GO:0031160">
    <property type="term" value="C:spore wall"/>
    <property type="evidence" value="ECO:0007669"/>
    <property type="project" value="InterPro"/>
</dbReference>
<reference evidence="3 4" key="1">
    <citation type="submission" date="2016-10" db="EMBL/GenBank/DDBJ databases">
        <title>The whole genome sequencing and assembly of Bacillus simplex DSM 1321 strain.</title>
        <authorList>
            <person name="Park M.-K."/>
            <person name="Lee Y.-J."/>
            <person name="Yi H."/>
            <person name="Bahn Y.-S."/>
            <person name="Kim J.F."/>
            <person name="Lee D.-W."/>
        </authorList>
    </citation>
    <scope>NUCLEOTIDE SEQUENCE [LARGE SCALE GENOMIC DNA]</scope>
    <source>
        <strain evidence="3 4">DSM 1321</strain>
    </source>
</reference>
<proteinExistence type="predicted"/>
<evidence type="ECO:0000256" key="1">
    <source>
        <dbReference type="SAM" id="MobiDB-lite"/>
    </source>
</evidence>
<dbReference type="OrthoDB" id="2680713at2"/>
<keyword evidence="3" id="KW-0167">Capsid protein</keyword>
<evidence type="ECO:0000259" key="2">
    <source>
        <dbReference type="Pfam" id="PF07552"/>
    </source>
</evidence>
<feature type="domain" description="Spore coat protein X/V" evidence="2">
    <location>
        <begin position="41"/>
        <end position="97"/>
    </location>
</feature>
<dbReference type="GeneID" id="56472251"/>
<evidence type="ECO:0000313" key="3">
    <source>
        <dbReference type="EMBL" id="ASS93531.1"/>
    </source>
</evidence>
<dbReference type="GO" id="GO:0030435">
    <property type="term" value="P:sporulation resulting in formation of a cellular spore"/>
    <property type="evidence" value="ECO:0007669"/>
    <property type="project" value="InterPro"/>
</dbReference>
<feature type="domain" description="Spore coat protein X/V" evidence="2">
    <location>
        <begin position="104"/>
        <end position="161"/>
    </location>
</feature>